<evidence type="ECO:0000256" key="1">
    <source>
        <dbReference type="ARBA" id="ARBA00022729"/>
    </source>
</evidence>
<dbReference type="Gene3D" id="2.40.160.20">
    <property type="match status" value="1"/>
</dbReference>
<feature type="signal peptide" evidence="2">
    <location>
        <begin position="1"/>
        <end position="19"/>
    </location>
</feature>
<gene>
    <name evidence="4" type="ORF">ACFSQ0_04400</name>
</gene>
<reference evidence="5" key="1">
    <citation type="journal article" date="2019" name="Int. J. Syst. Evol. Microbiol.">
        <title>The Global Catalogue of Microorganisms (GCM) 10K type strain sequencing project: providing services to taxonomists for standard genome sequencing and annotation.</title>
        <authorList>
            <consortium name="The Broad Institute Genomics Platform"/>
            <consortium name="The Broad Institute Genome Sequencing Center for Infectious Disease"/>
            <person name="Wu L."/>
            <person name="Ma J."/>
        </authorList>
    </citation>
    <scope>NUCLEOTIDE SEQUENCE [LARGE SCALE GENOMIC DNA]</scope>
    <source>
        <strain evidence="5">KCTC 42255</strain>
    </source>
</reference>
<feature type="chain" id="PRO_5046323143" evidence="2">
    <location>
        <begin position="20"/>
        <end position="196"/>
    </location>
</feature>
<sequence length="196" mass="21463">MKKFILSAVAVFSLTFAQAQETGENPGFDTGDMFISGSVGYSTTKNPDDSKSSNFNIIPRFGYFVNDFFAVGAQLGYSKNTAEDSRGRDTVDNSTFEVGVFGRYYLLPGKRFTPYGELNLGYGHTKDIFDNKVNGLNIGFMPGVSYFLSNNFAIEASVGILGYSSAKPDSDGAEATKRFDFGIDTNDINFGLIYKF</sequence>
<proteinExistence type="predicted"/>
<organism evidence="4 5">
    <name type="scientific">Mesonia sediminis</name>
    <dbReference type="NCBI Taxonomy" id="1703946"/>
    <lineage>
        <taxon>Bacteria</taxon>
        <taxon>Pseudomonadati</taxon>
        <taxon>Bacteroidota</taxon>
        <taxon>Flavobacteriia</taxon>
        <taxon>Flavobacteriales</taxon>
        <taxon>Flavobacteriaceae</taxon>
        <taxon>Mesonia</taxon>
    </lineage>
</organism>
<feature type="domain" description="Outer membrane protein beta-barrel" evidence="3">
    <location>
        <begin position="8"/>
        <end position="196"/>
    </location>
</feature>
<dbReference type="Proteomes" id="UP001597357">
    <property type="component" value="Unassembled WGS sequence"/>
</dbReference>
<dbReference type="InterPro" id="IPR011250">
    <property type="entry name" value="OMP/PagP_B-barrel"/>
</dbReference>
<comment type="caution">
    <text evidence="4">The sequence shown here is derived from an EMBL/GenBank/DDBJ whole genome shotgun (WGS) entry which is preliminary data.</text>
</comment>
<evidence type="ECO:0000313" key="5">
    <source>
        <dbReference type="Proteomes" id="UP001597357"/>
    </source>
</evidence>
<evidence type="ECO:0000259" key="3">
    <source>
        <dbReference type="Pfam" id="PF13505"/>
    </source>
</evidence>
<dbReference type="InterPro" id="IPR027385">
    <property type="entry name" value="Beta-barrel_OMP"/>
</dbReference>
<dbReference type="EMBL" id="JBHULZ010000023">
    <property type="protein sequence ID" value="MFD2697224.1"/>
    <property type="molecule type" value="Genomic_DNA"/>
</dbReference>
<keyword evidence="5" id="KW-1185">Reference proteome</keyword>
<accession>A0ABW5SCA5</accession>
<evidence type="ECO:0000313" key="4">
    <source>
        <dbReference type="EMBL" id="MFD2697224.1"/>
    </source>
</evidence>
<protein>
    <submittedName>
        <fullName evidence="4">Porin family protein</fullName>
    </submittedName>
</protein>
<name>A0ABW5SCA5_9FLAO</name>
<evidence type="ECO:0000256" key="2">
    <source>
        <dbReference type="SAM" id="SignalP"/>
    </source>
</evidence>
<dbReference type="RefSeq" id="WP_379044687.1">
    <property type="nucleotide sequence ID" value="NZ_JBHULZ010000023.1"/>
</dbReference>
<keyword evidence="1 2" id="KW-0732">Signal</keyword>
<dbReference type="SUPFAM" id="SSF56925">
    <property type="entry name" value="OMPA-like"/>
    <property type="match status" value="1"/>
</dbReference>
<dbReference type="Pfam" id="PF13505">
    <property type="entry name" value="OMP_b-brl"/>
    <property type="match status" value="1"/>
</dbReference>